<dbReference type="Gene3D" id="1.50.10.20">
    <property type="match status" value="1"/>
</dbReference>
<dbReference type="InterPro" id="IPR026872">
    <property type="entry name" value="FTB"/>
</dbReference>
<evidence type="ECO:0000256" key="7">
    <source>
        <dbReference type="ARBA" id="ARBA00022723"/>
    </source>
</evidence>
<keyword evidence="4" id="KW-0597">Phosphoprotein</keyword>
<keyword evidence="17" id="KW-1185">Reference proteome</keyword>
<dbReference type="FunFam" id="1.50.10.20:FF:000007">
    <property type="entry name" value="Protein farnesyltransferase subunit beta"/>
    <property type="match status" value="1"/>
</dbReference>
<evidence type="ECO:0000256" key="11">
    <source>
        <dbReference type="ARBA" id="ARBA00050225"/>
    </source>
</evidence>
<dbReference type="EC" id="2.5.1.58" evidence="2 14"/>
<dbReference type="Pfam" id="PF00432">
    <property type="entry name" value="Prenyltrans"/>
    <property type="match status" value="1"/>
</dbReference>
<gene>
    <name evidence="16" type="ORF">HCN44_004512</name>
</gene>
<accession>A0A834XWY7</accession>
<sequence length="402" mass="45478">MWKSQFYDAEEEESVRTYTNLLKVTQDDEDLSTITSIEQKKVEEKVLKFYRLGYEPYLNRNHHVEFLKKSLISFSSSYECLDCSRPWLCYWSLHALQILGERLEDEEYSRIVGFLSKCQDPDGGFGGGPGQYPHLASTYAAVSALCIIETKEAYDVIDRKGLDKFFKSLKFDDGSFSMQKDGEIDIRGVYCAVAVAKLTNILTPELFKNTDEWIAKCQTWEGGFGGCPGMEAHGGYTYCGLAALVILGKSHMCQIPSLLRWIANKQMRLEGGFQGRTNKLVDGCYSFWQGACFPLIHAILSNEGKLPNTNYWLFDQEALQEYLLVCCQHPFGGLIDKPDKNRDVYHSCYGLSGLSISQNSPTPLIVGRRHQNSVEIIHPLYNLVLSSVAKASNYFEKLSLPD</sequence>
<dbReference type="OrthoDB" id="10261146at2759"/>
<dbReference type="SUPFAM" id="SSF48239">
    <property type="entry name" value="Terpenoid cyclases/Protein prenyltransferases"/>
    <property type="match status" value="1"/>
</dbReference>
<dbReference type="PANTHER" id="PTHR11774:SF6">
    <property type="entry name" value="PROTEIN FARNESYLTRANSFERASE SUBUNIT BETA"/>
    <property type="match status" value="1"/>
</dbReference>
<evidence type="ECO:0000256" key="3">
    <source>
        <dbReference type="ARBA" id="ARBA00015798"/>
    </source>
</evidence>
<dbReference type="GO" id="GO:0006629">
    <property type="term" value="P:lipid metabolic process"/>
    <property type="evidence" value="ECO:0007669"/>
    <property type="project" value="UniProtKB-KW"/>
</dbReference>
<dbReference type="GO" id="GO:0004660">
    <property type="term" value="F:protein farnesyltransferase activity"/>
    <property type="evidence" value="ECO:0007669"/>
    <property type="project" value="UniProtKB-UniRule"/>
</dbReference>
<evidence type="ECO:0000256" key="10">
    <source>
        <dbReference type="ARBA" id="ARBA00023098"/>
    </source>
</evidence>
<comment type="caution">
    <text evidence="16">The sequence shown here is derived from an EMBL/GenBank/DDBJ whole genome shotgun (WGS) entry which is preliminary data.</text>
</comment>
<evidence type="ECO:0000256" key="12">
    <source>
        <dbReference type="ARBA" id="ARBA00055850"/>
    </source>
</evidence>
<dbReference type="CDD" id="cd02893">
    <property type="entry name" value="FTase"/>
    <property type="match status" value="1"/>
</dbReference>
<comment type="similarity">
    <text evidence="1 14">Belongs to the protein prenyltransferase subunit beta family.</text>
</comment>
<evidence type="ECO:0000256" key="6">
    <source>
        <dbReference type="ARBA" id="ARBA00022679"/>
    </source>
</evidence>
<comment type="function">
    <text evidence="12">Essential subunit of the farnesyltransferase complex. Catalyzes the transfer of a farnesyl moiety from farnesyl diphosphate to a cysteine at the fourth position from the C-terminus of several proteins having the C-terminal sequence Cys-aliphatic-aliphatic-X.</text>
</comment>
<dbReference type="InterPro" id="IPR001330">
    <property type="entry name" value="Prenyltrans"/>
</dbReference>
<keyword evidence="7 14" id="KW-0479">Metal-binding</keyword>
<reference evidence="16 17" key="1">
    <citation type="submission" date="2020-08" db="EMBL/GenBank/DDBJ databases">
        <title>Aphidius gifuensis genome sequencing and assembly.</title>
        <authorList>
            <person name="Du Z."/>
        </authorList>
    </citation>
    <scope>NUCLEOTIDE SEQUENCE [LARGE SCALE GENOMIC DNA]</scope>
    <source>
        <strain evidence="16">YNYX2018</strain>
        <tissue evidence="16">Adults</tissue>
    </source>
</reference>
<evidence type="ECO:0000256" key="5">
    <source>
        <dbReference type="ARBA" id="ARBA00022602"/>
    </source>
</evidence>
<keyword evidence="10" id="KW-0443">Lipid metabolism</keyword>
<evidence type="ECO:0000256" key="8">
    <source>
        <dbReference type="ARBA" id="ARBA00022737"/>
    </source>
</evidence>
<dbReference type="InterPro" id="IPR045089">
    <property type="entry name" value="PGGT1B-like"/>
</dbReference>
<keyword evidence="6 14" id="KW-0808">Transferase</keyword>
<dbReference type="EMBL" id="JACMRX010000002">
    <property type="protein sequence ID" value="KAF7995040.1"/>
    <property type="molecule type" value="Genomic_DNA"/>
</dbReference>
<evidence type="ECO:0000256" key="2">
    <source>
        <dbReference type="ARBA" id="ARBA00012702"/>
    </source>
</evidence>
<dbReference type="Proteomes" id="UP000639338">
    <property type="component" value="Unassembled WGS sequence"/>
</dbReference>
<comment type="function">
    <text evidence="14">Catalyzes the transfer of a farnesyl moiety from farnesyl diphosphate to a cysteine at the fourth position from the C-terminus of several proteins. The beta subunit is responsible for peptide-binding.</text>
</comment>
<evidence type="ECO:0000313" key="16">
    <source>
        <dbReference type="EMBL" id="KAF7995040.1"/>
    </source>
</evidence>
<comment type="subunit">
    <text evidence="14">Heterodimer of an alpha and a beta subunit.</text>
</comment>
<keyword evidence="9 14" id="KW-0862">Zinc</keyword>
<proteinExistence type="inferred from homology"/>
<evidence type="ECO:0000256" key="1">
    <source>
        <dbReference type="ARBA" id="ARBA00010497"/>
    </source>
</evidence>
<comment type="subunit">
    <text evidence="13">Heterodimer of FNTA and FNTB.</text>
</comment>
<evidence type="ECO:0000256" key="9">
    <source>
        <dbReference type="ARBA" id="ARBA00022833"/>
    </source>
</evidence>
<dbReference type="GO" id="GO:0008270">
    <property type="term" value="F:zinc ion binding"/>
    <property type="evidence" value="ECO:0007669"/>
    <property type="project" value="UniProtKB-UniRule"/>
</dbReference>
<dbReference type="AlphaFoldDB" id="A0A834XWY7"/>
<evidence type="ECO:0000313" key="17">
    <source>
        <dbReference type="Proteomes" id="UP000639338"/>
    </source>
</evidence>
<keyword evidence="5 14" id="KW-0637">Prenyltransferase</keyword>
<comment type="cofactor">
    <cofactor evidence="14">
        <name>Zn(2+)</name>
        <dbReference type="ChEBI" id="CHEBI:29105"/>
    </cofactor>
    <text evidence="14">Binds 1 zinc ion per subunit.</text>
</comment>
<comment type="catalytic activity">
    <reaction evidence="11">
        <text>L-cysteinyl-[protein] + (2E,6E)-farnesyl diphosphate = S-(2E,6E)-farnesyl-L-cysteinyl-[protein] + diphosphate</text>
        <dbReference type="Rhea" id="RHEA:13345"/>
        <dbReference type="Rhea" id="RHEA-COMP:10131"/>
        <dbReference type="Rhea" id="RHEA-COMP:11535"/>
        <dbReference type="ChEBI" id="CHEBI:29950"/>
        <dbReference type="ChEBI" id="CHEBI:33019"/>
        <dbReference type="ChEBI" id="CHEBI:86019"/>
        <dbReference type="ChEBI" id="CHEBI:175763"/>
        <dbReference type="EC" id="2.5.1.58"/>
    </reaction>
</comment>
<evidence type="ECO:0000256" key="13">
    <source>
        <dbReference type="ARBA" id="ARBA00064192"/>
    </source>
</evidence>
<keyword evidence="8" id="KW-0677">Repeat</keyword>
<dbReference type="GO" id="GO:0005965">
    <property type="term" value="C:protein farnesyltransferase complex"/>
    <property type="evidence" value="ECO:0007669"/>
    <property type="project" value="UniProtKB-UniRule"/>
</dbReference>
<feature type="domain" description="Prenyltransferase alpha-alpha toroid" evidence="15">
    <location>
        <begin position="58"/>
        <end position="383"/>
    </location>
</feature>
<dbReference type="PANTHER" id="PTHR11774">
    <property type="entry name" value="GERANYLGERANYL TRANSFERASE TYPE BETA SUBUNIT"/>
    <property type="match status" value="1"/>
</dbReference>
<evidence type="ECO:0000256" key="4">
    <source>
        <dbReference type="ARBA" id="ARBA00022553"/>
    </source>
</evidence>
<evidence type="ECO:0000259" key="15">
    <source>
        <dbReference type="Pfam" id="PF00432"/>
    </source>
</evidence>
<name>A0A834XWY7_APHGI</name>
<protein>
    <recommendedName>
        <fullName evidence="3 14">Protein farnesyltransferase subunit beta</fullName>
        <shortName evidence="14">FTase-beta</shortName>
        <ecNumber evidence="2 14">2.5.1.58</ecNumber>
    </recommendedName>
</protein>
<dbReference type="InterPro" id="IPR008930">
    <property type="entry name" value="Terpenoid_cyclase/PrenylTrfase"/>
</dbReference>
<evidence type="ECO:0000256" key="14">
    <source>
        <dbReference type="RuleBase" id="RU365056"/>
    </source>
</evidence>
<dbReference type="GO" id="GO:0097354">
    <property type="term" value="P:prenylation"/>
    <property type="evidence" value="ECO:0007669"/>
    <property type="project" value="UniProtKB-UniRule"/>
</dbReference>
<organism evidence="16 17">
    <name type="scientific">Aphidius gifuensis</name>
    <name type="common">Parasitoid wasp</name>
    <dbReference type="NCBI Taxonomy" id="684658"/>
    <lineage>
        <taxon>Eukaryota</taxon>
        <taxon>Metazoa</taxon>
        <taxon>Ecdysozoa</taxon>
        <taxon>Arthropoda</taxon>
        <taxon>Hexapoda</taxon>
        <taxon>Insecta</taxon>
        <taxon>Pterygota</taxon>
        <taxon>Neoptera</taxon>
        <taxon>Endopterygota</taxon>
        <taxon>Hymenoptera</taxon>
        <taxon>Apocrita</taxon>
        <taxon>Ichneumonoidea</taxon>
        <taxon>Braconidae</taxon>
        <taxon>Aphidiinae</taxon>
        <taxon>Aphidius</taxon>
    </lineage>
</organism>